<organism evidence="1 2">
    <name type="scientific">Alicyclobacillus ferrooxydans</name>
    <dbReference type="NCBI Taxonomy" id="471514"/>
    <lineage>
        <taxon>Bacteria</taxon>
        <taxon>Bacillati</taxon>
        <taxon>Bacillota</taxon>
        <taxon>Bacilli</taxon>
        <taxon>Bacillales</taxon>
        <taxon>Alicyclobacillaceae</taxon>
        <taxon>Alicyclobacillus</taxon>
    </lineage>
</organism>
<dbReference type="AlphaFoldDB" id="A0A0P9CYJ0"/>
<sequence>MLKRLQDKTQDDKVLGQWKNFLGTSEVVLSIVKEGESVLIINVEKRTQTHGEVNYGRLELTEQDWKLFGREMGWIV</sequence>
<evidence type="ECO:0000313" key="1">
    <source>
        <dbReference type="EMBL" id="KPV41986.1"/>
    </source>
</evidence>
<reference evidence="1 2" key="1">
    <citation type="submission" date="2015-09" db="EMBL/GenBank/DDBJ databases">
        <title>Draft genome sequence of Alicyclobacillus ferrooxydans DSM 22381.</title>
        <authorList>
            <person name="Hemp J."/>
        </authorList>
    </citation>
    <scope>NUCLEOTIDE SEQUENCE [LARGE SCALE GENOMIC DNA]</scope>
    <source>
        <strain evidence="1 2">TC-34</strain>
    </source>
</reference>
<proteinExistence type="predicted"/>
<evidence type="ECO:0000313" key="2">
    <source>
        <dbReference type="Proteomes" id="UP000050482"/>
    </source>
</evidence>
<protein>
    <submittedName>
        <fullName evidence="1">Uncharacterized protein</fullName>
    </submittedName>
</protein>
<dbReference type="PATRIC" id="fig|471514.4.peg.1025"/>
<comment type="caution">
    <text evidence="1">The sequence shown here is derived from an EMBL/GenBank/DDBJ whole genome shotgun (WGS) entry which is preliminary data.</text>
</comment>
<accession>A0A0P9CYJ0</accession>
<dbReference type="EMBL" id="LJCO01000085">
    <property type="protein sequence ID" value="KPV41986.1"/>
    <property type="molecule type" value="Genomic_DNA"/>
</dbReference>
<dbReference type="Proteomes" id="UP000050482">
    <property type="component" value="Unassembled WGS sequence"/>
</dbReference>
<gene>
    <name evidence="1" type="ORF">AN477_19635</name>
</gene>
<keyword evidence="2" id="KW-1185">Reference proteome</keyword>
<dbReference type="RefSeq" id="WP_054970889.1">
    <property type="nucleotide sequence ID" value="NZ_LJCO01000085.1"/>
</dbReference>
<name>A0A0P9CYJ0_9BACL</name>